<sequence>MNALRRPLAQRPDAERCQRRWPVLFVVLLALCSLVLTACAVDIETDQDVGAYGKGTRSIVVAAGKASNTPSNSPLRKPKIKEHGFRQVVPLIENRADGYRLAVVYRLDGEGEDAEKARERWIDSTMPEDARKVKSTITIGLGREEAAVVMDAKDDAELQPRYVLCWGTRTLRSVSQSWQSRLDRLHAATSTRLRRTARTSAEVGQSWCYLRTYRLPALG</sequence>
<dbReference type="EMBL" id="JRNH01000032">
    <property type="protein sequence ID" value="KGF19566.1"/>
    <property type="molecule type" value="Genomic_DNA"/>
</dbReference>
<protein>
    <submittedName>
        <fullName evidence="1">Uncharacterized protein</fullName>
    </submittedName>
</protein>
<reference evidence="1 2" key="1">
    <citation type="submission" date="2014-07" db="EMBL/GenBank/DDBJ databases">
        <authorList>
            <person name="McCorrison J."/>
            <person name="Sanka R."/>
            <person name="Torralba M."/>
            <person name="Gillis M."/>
            <person name="Haft D.H."/>
            <person name="Methe B."/>
            <person name="Sutton G."/>
            <person name="Nelson K.E."/>
        </authorList>
    </citation>
    <scope>NUCLEOTIDE SEQUENCE [LARGE SCALE GENOMIC DNA]</scope>
    <source>
        <strain evidence="1 2">DNF00011</strain>
    </source>
</reference>
<name>A0A095YBU8_9MICC</name>
<organism evidence="1 2">
    <name type="scientific">Pseudoglutamicibacter albus DNF00011</name>
    <dbReference type="NCBI Taxonomy" id="1401063"/>
    <lineage>
        <taxon>Bacteria</taxon>
        <taxon>Bacillati</taxon>
        <taxon>Actinomycetota</taxon>
        <taxon>Actinomycetes</taxon>
        <taxon>Micrococcales</taxon>
        <taxon>Micrococcaceae</taxon>
        <taxon>Pseudoglutamicibacter</taxon>
    </lineage>
</organism>
<dbReference type="AlphaFoldDB" id="A0A095YBU8"/>
<evidence type="ECO:0000313" key="2">
    <source>
        <dbReference type="Proteomes" id="UP000053528"/>
    </source>
</evidence>
<evidence type="ECO:0000313" key="1">
    <source>
        <dbReference type="EMBL" id="KGF19566.1"/>
    </source>
</evidence>
<accession>A0A095YBU8</accession>
<proteinExistence type="predicted"/>
<gene>
    <name evidence="1" type="ORF">HMPREF2128_10960</name>
</gene>
<comment type="caution">
    <text evidence="1">The sequence shown here is derived from an EMBL/GenBank/DDBJ whole genome shotgun (WGS) entry which is preliminary data.</text>
</comment>
<dbReference type="Proteomes" id="UP000053528">
    <property type="component" value="Unassembled WGS sequence"/>
</dbReference>